<dbReference type="Gene3D" id="3.40.50.300">
    <property type="entry name" value="P-loop containing nucleotide triphosphate hydrolases"/>
    <property type="match status" value="1"/>
</dbReference>
<evidence type="ECO:0000313" key="3">
    <source>
        <dbReference type="Proteomes" id="UP001403385"/>
    </source>
</evidence>
<organism evidence="2 3">
    <name type="scientific">Rapidithrix thailandica</name>
    <dbReference type="NCBI Taxonomy" id="413964"/>
    <lineage>
        <taxon>Bacteria</taxon>
        <taxon>Pseudomonadati</taxon>
        <taxon>Bacteroidota</taxon>
        <taxon>Cytophagia</taxon>
        <taxon>Cytophagales</taxon>
        <taxon>Flammeovirgaceae</taxon>
        <taxon>Rapidithrix</taxon>
    </lineage>
</organism>
<evidence type="ECO:0000313" key="2">
    <source>
        <dbReference type="EMBL" id="MEN7547582.1"/>
    </source>
</evidence>
<comment type="caution">
    <text evidence="2">The sequence shown here is derived from an EMBL/GenBank/DDBJ whole genome shotgun (WGS) entry which is preliminary data.</text>
</comment>
<dbReference type="InterPro" id="IPR027417">
    <property type="entry name" value="P-loop_NTPase"/>
</dbReference>
<evidence type="ECO:0000259" key="1">
    <source>
        <dbReference type="Pfam" id="PF13521"/>
    </source>
</evidence>
<feature type="domain" description="NadR/Ttd14 AAA" evidence="1">
    <location>
        <begin position="13"/>
        <end position="177"/>
    </location>
</feature>
<dbReference type="AlphaFoldDB" id="A0AAW9S1V6"/>
<dbReference type="EMBL" id="JBDKWZ010000003">
    <property type="protein sequence ID" value="MEN7547582.1"/>
    <property type="molecule type" value="Genomic_DNA"/>
</dbReference>
<reference evidence="2 3" key="1">
    <citation type="submission" date="2024-04" db="EMBL/GenBank/DDBJ databases">
        <title>Novel genus in family Flammeovirgaceae.</title>
        <authorList>
            <person name="Nguyen T.H."/>
            <person name="Vuong T.Q."/>
            <person name="Le H."/>
            <person name="Kim S.-G."/>
        </authorList>
    </citation>
    <scope>NUCLEOTIDE SEQUENCE [LARGE SCALE GENOMIC DNA]</scope>
    <source>
        <strain evidence="2 3">JCM 23209</strain>
    </source>
</reference>
<dbReference type="SUPFAM" id="SSF52540">
    <property type="entry name" value="P-loop containing nucleoside triphosphate hydrolases"/>
    <property type="match status" value="1"/>
</dbReference>
<dbReference type="InterPro" id="IPR038727">
    <property type="entry name" value="NadR/Ttd14_AAA_dom"/>
</dbReference>
<gene>
    <name evidence="2" type="ORF">AAG747_06675</name>
</gene>
<name>A0AAW9S1V6_9BACT</name>
<dbReference type="RefSeq" id="WP_346820369.1">
    <property type="nucleotide sequence ID" value="NZ_JBDKWZ010000003.1"/>
</dbReference>
<dbReference type="Pfam" id="PF13521">
    <property type="entry name" value="AAA_28"/>
    <property type="match status" value="1"/>
</dbReference>
<proteinExistence type="predicted"/>
<keyword evidence="3" id="KW-1185">Reference proteome</keyword>
<sequence>MRFLEKYLNENFFVITGGPGVGKTTLLDELNRKGFCCVPEVAREIIKEQMSSKGDALPWGNKRLYMQLMLERSVESYQETVKTDTSPIFFDRGILDTLCYAKLIEAEVTKEMEHYARKFRYNFKVFLLPPWKAIYQTDTERKQSWEEAVATYEMMVETYEYYGYNVIEVPKSSVEERVEFILKHIS</sequence>
<accession>A0AAW9S1V6</accession>
<dbReference type="Proteomes" id="UP001403385">
    <property type="component" value="Unassembled WGS sequence"/>
</dbReference>
<protein>
    <submittedName>
        <fullName evidence="2">AAA family ATPase</fullName>
    </submittedName>
</protein>